<proteinExistence type="predicted"/>
<gene>
    <name evidence="3" type="ORF">VP01_1364g4</name>
</gene>
<feature type="region of interest" description="Disordered" evidence="2">
    <location>
        <begin position="63"/>
        <end position="141"/>
    </location>
</feature>
<protein>
    <submittedName>
        <fullName evidence="3">Uncharacterized protein</fullName>
    </submittedName>
</protein>
<dbReference type="AlphaFoldDB" id="A0A0L6VNM4"/>
<evidence type="ECO:0000313" key="4">
    <source>
        <dbReference type="Proteomes" id="UP000037035"/>
    </source>
</evidence>
<feature type="coiled-coil region" evidence="1">
    <location>
        <begin position="24"/>
        <end position="51"/>
    </location>
</feature>
<sequence length="368" mass="42091">MDPNQSQYNNATQITVGSNDLNNFEQLQHSLAQKDNLIEQLLDKVTTLELAVTSCLAKSTSKEAKFCGSKSRNKNLVGTSQKEKPSPTPRKSSKTIQKLPKTKSPAQPQKPPEQKTPVSQRARSATPQTPGSNGKKNPLQMLTKDQPAGFERTKEEFYIHIQLMWGLTGQRATPTPPDPNLLREFNQRFSDPNQIEQKSKPFEMQNKVELRLVRGCSIYLNSFLIWAPDLDSQMDSLYNEACRMSAIVTFRQAVANKVYAYMSIKPTYIKDLALLQLTYNHYVHYHMAQIYAKEKKHEGKHIQDEEKKVIQQARQRRYLRVLECIQAHSNNEFLPKKNVHVVKRLPFCSESATAFIRRLDEVICNGQG</sequence>
<evidence type="ECO:0000313" key="3">
    <source>
        <dbReference type="EMBL" id="KNZ61740.1"/>
    </source>
</evidence>
<name>A0A0L6VNM4_9BASI</name>
<organism evidence="3 4">
    <name type="scientific">Puccinia sorghi</name>
    <dbReference type="NCBI Taxonomy" id="27349"/>
    <lineage>
        <taxon>Eukaryota</taxon>
        <taxon>Fungi</taxon>
        <taxon>Dikarya</taxon>
        <taxon>Basidiomycota</taxon>
        <taxon>Pucciniomycotina</taxon>
        <taxon>Pucciniomycetes</taxon>
        <taxon>Pucciniales</taxon>
        <taxon>Pucciniaceae</taxon>
        <taxon>Puccinia</taxon>
    </lineage>
</organism>
<evidence type="ECO:0000256" key="1">
    <source>
        <dbReference type="SAM" id="Coils"/>
    </source>
</evidence>
<dbReference type="EMBL" id="LAVV01004054">
    <property type="protein sequence ID" value="KNZ61740.1"/>
    <property type="molecule type" value="Genomic_DNA"/>
</dbReference>
<dbReference type="Proteomes" id="UP000037035">
    <property type="component" value="Unassembled WGS sequence"/>
</dbReference>
<dbReference type="VEuPathDB" id="FungiDB:VP01_1364g4"/>
<comment type="caution">
    <text evidence="3">The sequence shown here is derived from an EMBL/GenBank/DDBJ whole genome shotgun (WGS) entry which is preliminary data.</text>
</comment>
<keyword evidence="1" id="KW-0175">Coiled coil</keyword>
<feature type="compositionally biased region" description="Polar residues" evidence="2">
    <location>
        <begin position="116"/>
        <end position="135"/>
    </location>
</feature>
<evidence type="ECO:0000256" key="2">
    <source>
        <dbReference type="SAM" id="MobiDB-lite"/>
    </source>
</evidence>
<reference evidence="3 4" key="1">
    <citation type="submission" date="2015-08" db="EMBL/GenBank/DDBJ databases">
        <title>Next Generation Sequencing and Analysis of the Genome of Puccinia sorghi L Schw, the Causal Agent of Maize Common Rust.</title>
        <authorList>
            <person name="Rochi L."/>
            <person name="Burguener G."/>
            <person name="Darino M."/>
            <person name="Turjanski A."/>
            <person name="Kreff E."/>
            <person name="Dieguez M.J."/>
            <person name="Sacco F."/>
        </authorList>
    </citation>
    <scope>NUCLEOTIDE SEQUENCE [LARGE SCALE GENOMIC DNA]</scope>
    <source>
        <strain evidence="3 4">RO10H11247</strain>
    </source>
</reference>
<dbReference type="OrthoDB" id="3056461at2759"/>
<keyword evidence="4" id="KW-1185">Reference proteome</keyword>
<accession>A0A0L6VNM4</accession>